<dbReference type="PROSITE" id="PS51418">
    <property type="entry name" value="RAN"/>
    <property type="match status" value="1"/>
</dbReference>
<dbReference type="InterPro" id="IPR001806">
    <property type="entry name" value="Small_GTPase"/>
</dbReference>
<evidence type="ECO:0000256" key="1">
    <source>
        <dbReference type="ARBA" id="ARBA00004123"/>
    </source>
</evidence>
<evidence type="ECO:0008006" key="10">
    <source>
        <dbReference type="Google" id="ProtNLM"/>
    </source>
</evidence>
<dbReference type="PROSITE" id="PS51420">
    <property type="entry name" value="RHO"/>
    <property type="match status" value="1"/>
</dbReference>
<dbReference type="NCBIfam" id="TIGR00231">
    <property type="entry name" value="small_GTP"/>
    <property type="match status" value="1"/>
</dbReference>
<reference evidence="8 9" key="1">
    <citation type="submission" date="2024-05" db="EMBL/GenBank/DDBJ databases">
        <authorList>
            <person name="Wallberg A."/>
        </authorList>
    </citation>
    <scope>NUCLEOTIDE SEQUENCE [LARGE SCALE GENOMIC DNA]</scope>
</reference>
<keyword evidence="9" id="KW-1185">Reference proteome</keyword>
<evidence type="ECO:0000256" key="5">
    <source>
        <dbReference type="ARBA" id="ARBA00022927"/>
    </source>
</evidence>
<name>A0AAV2PYN9_MEGNR</name>
<comment type="subcellular location">
    <subcellularLocation>
        <location evidence="1">Nucleus</location>
    </subcellularLocation>
</comment>
<keyword evidence="3" id="KW-0813">Transport</keyword>
<dbReference type="GO" id="GO:0005737">
    <property type="term" value="C:cytoplasm"/>
    <property type="evidence" value="ECO:0007669"/>
    <property type="project" value="TreeGrafter"/>
</dbReference>
<keyword evidence="4" id="KW-0547">Nucleotide-binding</keyword>
<dbReference type="InterPro" id="IPR002041">
    <property type="entry name" value="Ran_GTPase"/>
</dbReference>
<comment type="similarity">
    <text evidence="2">Belongs to the small GTPase superfamily. Ran family.</text>
</comment>
<dbReference type="Proteomes" id="UP001497623">
    <property type="component" value="Unassembled WGS sequence"/>
</dbReference>
<dbReference type="SMART" id="SM00173">
    <property type="entry name" value="RAS"/>
    <property type="match status" value="1"/>
</dbReference>
<evidence type="ECO:0000256" key="6">
    <source>
        <dbReference type="ARBA" id="ARBA00023134"/>
    </source>
</evidence>
<dbReference type="SMART" id="SM00176">
    <property type="entry name" value="RAN"/>
    <property type="match status" value="1"/>
</dbReference>
<keyword evidence="7" id="KW-0539">Nucleus</keyword>
<dbReference type="GO" id="GO:0005525">
    <property type="term" value="F:GTP binding"/>
    <property type="evidence" value="ECO:0007669"/>
    <property type="project" value="UniProtKB-KW"/>
</dbReference>
<evidence type="ECO:0000256" key="4">
    <source>
        <dbReference type="ARBA" id="ARBA00022741"/>
    </source>
</evidence>
<dbReference type="GO" id="GO:0005634">
    <property type="term" value="C:nucleus"/>
    <property type="evidence" value="ECO:0007669"/>
    <property type="project" value="UniProtKB-SubCell"/>
</dbReference>
<dbReference type="EMBL" id="CAXKWB010002221">
    <property type="protein sequence ID" value="CAL4066407.1"/>
    <property type="molecule type" value="Genomic_DNA"/>
</dbReference>
<dbReference type="Pfam" id="PF00071">
    <property type="entry name" value="Ras"/>
    <property type="match status" value="1"/>
</dbReference>
<proteinExistence type="inferred from homology"/>
<dbReference type="GO" id="GO:0000054">
    <property type="term" value="P:ribosomal subunit export from nucleus"/>
    <property type="evidence" value="ECO:0007669"/>
    <property type="project" value="TreeGrafter"/>
</dbReference>
<dbReference type="PRINTS" id="PR00449">
    <property type="entry name" value="RASTRNSFRMNG"/>
</dbReference>
<keyword evidence="5" id="KW-0653">Protein transport</keyword>
<dbReference type="SMART" id="SM00175">
    <property type="entry name" value="RAB"/>
    <property type="match status" value="1"/>
</dbReference>
<dbReference type="PANTHER" id="PTHR24071">
    <property type="entry name" value="RAN GTPASE"/>
    <property type="match status" value="1"/>
</dbReference>
<protein>
    <recommendedName>
        <fullName evidence="10">GTP-binding nuclear protein</fullName>
    </recommendedName>
</protein>
<evidence type="ECO:0000256" key="2">
    <source>
        <dbReference type="ARBA" id="ARBA00008028"/>
    </source>
</evidence>
<organism evidence="8 9">
    <name type="scientific">Meganyctiphanes norvegica</name>
    <name type="common">Northern krill</name>
    <name type="synonym">Thysanopoda norvegica</name>
    <dbReference type="NCBI Taxonomy" id="48144"/>
    <lineage>
        <taxon>Eukaryota</taxon>
        <taxon>Metazoa</taxon>
        <taxon>Ecdysozoa</taxon>
        <taxon>Arthropoda</taxon>
        <taxon>Crustacea</taxon>
        <taxon>Multicrustacea</taxon>
        <taxon>Malacostraca</taxon>
        <taxon>Eumalacostraca</taxon>
        <taxon>Eucarida</taxon>
        <taxon>Euphausiacea</taxon>
        <taxon>Euphausiidae</taxon>
        <taxon>Meganyctiphanes</taxon>
    </lineage>
</organism>
<evidence type="ECO:0000313" key="9">
    <source>
        <dbReference type="Proteomes" id="UP001497623"/>
    </source>
</evidence>
<evidence type="ECO:0000256" key="3">
    <source>
        <dbReference type="ARBA" id="ARBA00022448"/>
    </source>
</evidence>
<dbReference type="InterPro" id="IPR005225">
    <property type="entry name" value="Small_GTP-bd"/>
</dbReference>
<dbReference type="GO" id="GO:0003924">
    <property type="term" value="F:GTPase activity"/>
    <property type="evidence" value="ECO:0007669"/>
    <property type="project" value="InterPro"/>
</dbReference>
<dbReference type="PROSITE" id="PS51421">
    <property type="entry name" value="RAS"/>
    <property type="match status" value="1"/>
</dbReference>
<evidence type="ECO:0000313" key="8">
    <source>
        <dbReference type="EMBL" id="CAL4066407.1"/>
    </source>
</evidence>
<evidence type="ECO:0000256" key="7">
    <source>
        <dbReference type="ARBA" id="ARBA00023242"/>
    </source>
</evidence>
<accession>A0AAV2PYN9</accession>
<sequence>MSDSCDSPSAKDDEENSVIDSMPCSEELRNFKVVMVGDGGTGKSSFMVKLQSGEFVSEYVATLGVEKYPLKFNTTHGTYTINLWDTSGQEKLGPLRDSYYEDADAAILFFDVTSRITYKNVPGWHQDIMRVKQNIPVVLCANKTDVKERKVKTKSILYPSKHDMGFYEISVKDGIQIMDPVQYLLQKLTNSPDLRMSES</sequence>
<gene>
    <name evidence="8" type="ORF">MNOR_LOCUS5654</name>
</gene>
<dbReference type="AlphaFoldDB" id="A0AAV2PYN9"/>
<dbReference type="SUPFAM" id="SSF52540">
    <property type="entry name" value="P-loop containing nucleoside triphosphate hydrolases"/>
    <property type="match status" value="1"/>
</dbReference>
<dbReference type="InterPro" id="IPR027417">
    <property type="entry name" value="P-loop_NTPase"/>
</dbReference>
<comment type="caution">
    <text evidence="8">The sequence shown here is derived from an EMBL/GenBank/DDBJ whole genome shotgun (WGS) entry which is preliminary data.</text>
</comment>
<dbReference type="PANTHER" id="PTHR24071:SF0">
    <property type="entry name" value="GTP-BINDING NUCLEAR PROTEIN RAN"/>
    <property type="match status" value="1"/>
</dbReference>
<dbReference type="SMART" id="SM00174">
    <property type="entry name" value="RHO"/>
    <property type="match status" value="1"/>
</dbReference>
<dbReference type="FunFam" id="3.40.50.300:FF:001447">
    <property type="entry name" value="Ras-related protein Rab-1B"/>
    <property type="match status" value="1"/>
</dbReference>
<dbReference type="Gene3D" id="3.40.50.300">
    <property type="entry name" value="P-loop containing nucleotide triphosphate hydrolases"/>
    <property type="match status" value="1"/>
</dbReference>
<dbReference type="GO" id="GO:0006606">
    <property type="term" value="P:protein import into nucleus"/>
    <property type="evidence" value="ECO:0007669"/>
    <property type="project" value="TreeGrafter"/>
</dbReference>
<dbReference type="PROSITE" id="PS51419">
    <property type="entry name" value="RAB"/>
    <property type="match status" value="1"/>
</dbReference>
<keyword evidence="6" id="KW-0342">GTP-binding</keyword>